<evidence type="ECO:0000256" key="4">
    <source>
        <dbReference type="ARBA" id="ARBA00023136"/>
    </source>
</evidence>
<feature type="domain" description="Clathrin/coatomer adaptor adaptin-like N-terminal" evidence="6">
    <location>
        <begin position="403"/>
        <end position="534"/>
    </location>
</feature>
<comment type="subcellular location">
    <subcellularLocation>
        <location evidence="1">Endomembrane system</location>
    </subcellularLocation>
</comment>
<keyword evidence="2" id="KW-0813">Transport</keyword>
<organism evidence="7 8">
    <name type="scientific">Batillaria attramentaria</name>
    <dbReference type="NCBI Taxonomy" id="370345"/>
    <lineage>
        <taxon>Eukaryota</taxon>
        <taxon>Metazoa</taxon>
        <taxon>Spiralia</taxon>
        <taxon>Lophotrochozoa</taxon>
        <taxon>Mollusca</taxon>
        <taxon>Gastropoda</taxon>
        <taxon>Caenogastropoda</taxon>
        <taxon>Sorbeoconcha</taxon>
        <taxon>Cerithioidea</taxon>
        <taxon>Batillariidae</taxon>
        <taxon>Batillaria</taxon>
    </lineage>
</organism>
<evidence type="ECO:0000313" key="8">
    <source>
        <dbReference type="Proteomes" id="UP001519460"/>
    </source>
</evidence>
<dbReference type="SUPFAM" id="SSF48371">
    <property type="entry name" value="ARM repeat"/>
    <property type="match status" value="1"/>
</dbReference>
<accession>A0ABD0LVI9</accession>
<keyword evidence="3" id="KW-0653">Protein transport</keyword>
<reference evidence="7 8" key="1">
    <citation type="journal article" date="2023" name="Sci. Data">
        <title>Genome assembly of the Korean intertidal mud-creeper Batillaria attramentaria.</title>
        <authorList>
            <person name="Patra A.K."/>
            <person name="Ho P.T."/>
            <person name="Jun S."/>
            <person name="Lee S.J."/>
            <person name="Kim Y."/>
            <person name="Won Y.J."/>
        </authorList>
    </citation>
    <scope>NUCLEOTIDE SEQUENCE [LARGE SCALE GENOMIC DNA]</scope>
    <source>
        <strain evidence="7">Wonlab-2016</strain>
    </source>
</reference>
<dbReference type="Gene3D" id="1.25.10.10">
    <property type="entry name" value="Leucine-rich Repeat Variant"/>
    <property type="match status" value="1"/>
</dbReference>
<dbReference type="AlphaFoldDB" id="A0ABD0LVI9"/>
<dbReference type="Pfam" id="PF01602">
    <property type="entry name" value="Adaptin_N"/>
    <property type="match status" value="2"/>
</dbReference>
<feature type="compositionally biased region" description="Low complexity" evidence="5">
    <location>
        <begin position="746"/>
        <end position="761"/>
    </location>
</feature>
<dbReference type="InterPro" id="IPR016024">
    <property type="entry name" value="ARM-type_fold"/>
</dbReference>
<dbReference type="PANTHER" id="PTHR22780">
    <property type="entry name" value="ADAPTIN, ALPHA/GAMMA/EPSILON"/>
    <property type="match status" value="1"/>
</dbReference>
<dbReference type="Proteomes" id="UP001519460">
    <property type="component" value="Unassembled WGS sequence"/>
</dbReference>
<dbReference type="EMBL" id="JACVVK020000019">
    <property type="protein sequence ID" value="KAK7503522.1"/>
    <property type="molecule type" value="Genomic_DNA"/>
</dbReference>
<sequence length="955" mass="103731">MSDIVERTLASIPRFLSSSLLGGGRAGPAKQTSPPRALQALLQAVDSAQSRSEEEAVVYKELSLIKQRLNQPEALPGQLRELLPRIIFCSVIGYDVSFCKIHAIKLAQSNNLMEKRAGYLATTLLLHPGEEIAILMTCGLQKDLTSSNMLDNCQALTAAAYLIATEYVPLMLPAVLSCLNHKRELVREKAVHCLHAFFLRAHSLMSHTLPQLNALLKDKDPGVLSALVSLFVSLAPKDPDTFLPLGMPLLNVLQQVRGRRFAAAHDYHSIPLPWLQISLLKVLGTLGMRDHDLAAAMLATLEDIMREVNPREPISLAVVYQCVLTVAKLGQSCQKKEDKEGSLESVDQGLPNQSPEEKFGDGFPDSTKKSGVSLLSGVDRCDDGHGIAKGFGPSGDETRHLHEQLQPLLHHASQCVASFLRSGVHNLRYLGVKSLAQLVVVSADLAVDHQMAVVKCLDDPDPAVRHQTLTLLHHMANPANVKVICFKLLEHVSQKGVDPNICTNVARMVCDIAGRFSPDPKWYLDTLLPILSLSIDPQVVLATAENMLQYLIKASMHQSWPEFSEQLFLMMVGKIQKADISTETHILQFALRLLRFVPMQVCEIDGNGFLSSCKKLLEADKLLQETKEMVILCVQHLMLKGLLDSVQVTLWLKATGSPNQNLIPRRFRQLFAELHTLASLQASDRKLVAAQLFTASRQNMDFTLSFADAYISEVLEKDQPLLKRQTGYAIATAGVGASYAPHADDSSQSPPSHLSLSTSSPGEAYGQETASLCTDRSTAGNSLGLQSASSSLRNIPGLKQVWTREGVSVSEGSQKPPTSQNLPAIRNVRAPADASATKAQEEVQQEELARALFQGISQSPPQSVSESVAVSSLDERVEGASVMTQRDEWEMSASVLPTADTGGWRALLKGMSGNQTTDTTVNSHSTGATASETYDTSLLGAQSKGEGSPGAGHSH</sequence>
<feature type="domain" description="Clathrin/coatomer adaptor adaptin-like N-terminal" evidence="6">
    <location>
        <begin position="55"/>
        <end position="332"/>
    </location>
</feature>
<evidence type="ECO:0000256" key="2">
    <source>
        <dbReference type="ARBA" id="ARBA00022448"/>
    </source>
</evidence>
<evidence type="ECO:0000259" key="6">
    <source>
        <dbReference type="Pfam" id="PF01602"/>
    </source>
</evidence>
<feature type="compositionally biased region" description="Polar residues" evidence="5">
    <location>
        <begin position="912"/>
        <end position="940"/>
    </location>
</feature>
<dbReference type="InterPro" id="IPR002553">
    <property type="entry name" value="Clathrin/coatomer_adapt-like_N"/>
</dbReference>
<name>A0ABD0LVI9_9CAEN</name>
<keyword evidence="8" id="KW-1185">Reference proteome</keyword>
<evidence type="ECO:0000256" key="1">
    <source>
        <dbReference type="ARBA" id="ARBA00004308"/>
    </source>
</evidence>
<proteinExistence type="predicted"/>
<feature type="region of interest" description="Disordered" evidence="5">
    <location>
        <begin position="912"/>
        <end position="955"/>
    </location>
</feature>
<comment type="caution">
    <text evidence="7">The sequence shown here is derived from an EMBL/GenBank/DDBJ whole genome shotgun (WGS) entry which is preliminary data.</text>
</comment>
<feature type="region of interest" description="Disordered" evidence="5">
    <location>
        <begin position="337"/>
        <end position="366"/>
    </location>
</feature>
<keyword evidence="4" id="KW-0472">Membrane</keyword>
<gene>
    <name evidence="7" type="ORF">BaRGS_00005061</name>
</gene>
<dbReference type="InterPro" id="IPR011989">
    <property type="entry name" value="ARM-like"/>
</dbReference>
<dbReference type="GO" id="GO:0015031">
    <property type="term" value="P:protein transport"/>
    <property type="evidence" value="ECO:0007669"/>
    <property type="project" value="UniProtKB-KW"/>
</dbReference>
<evidence type="ECO:0000313" key="7">
    <source>
        <dbReference type="EMBL" id="KAK7503522.1"/>
    </source>
</evidence>
<evidence type="ECO:0000256" key="3">
    <source>
        <dbReference type="ARBA" id="ARBA00022927"/>
    </source>
</evidence>
<dbReference type="InterPro" id="IPR050840">
    <property type="entry name" value="Adaptor_Complx_Large_Subunit"/>
</dbReference>
<feature type="region of interest" description="Disordered" evidence="5">
    <location>
        <begin position="739"/>
        <end position="768"/>
    </location>
</feature>
<dbReference type="GO" id="GO:0005737">
    <property type="term" value="C:cytoplasm"/>
    <property type="evidence" value="ECO:0007669"/>
    <property type="project" value="UniProtKB-ARBA"/>
</dbReference>
<evidence type="ECO:0000256" key="5">
    <source>
        <dbReference type="SAM" id="MobiDB-lite"/>
    </source>
</evidence>
<protein>
    <recommendedName>
        <fullName evidence="6">Clathrin/coatomer adaptor adaptin-like N-terminal domain-containing protein</fullName>
    </recommendedName>
</protein>
<dbReference type="GO" id="GO:0012505">
    <property type="term" value="C:endomembrane system"/>
    <property type="evidence" value="ECO:0007669"/>
    <property type="project" value="UniProtKB-SubCell"/>
</dbReference>